<protein>
    <submittedName>
        <fullName evidence="8">Complement C1q tumor necrosis factor-related protein 3-like</fullName>
    </submittedName>
</protein>
<evidence type="ECO:0000259" key="6">
    <source>
        <dbReference type="PROSITE" id="PS50871"/>
    </source>
</evidence>
<reference evidence="7" key="1">
    <citation type="journal article" date="2020" name="Nat. Ecol. Evol.">
        <title>Deeply conserved synteny resolves early events in vertebrate evolution.</title>
        <authorList>
            <person name="Simakov O."/>
            <person name="Marletaz F."/>
            <person name="Yue J.X."/>
            <person name="O'Connell B."/>
            <person name="Jenkins J."/>
            <person name="Brandt A."/>
            <person name="Calef R."/>
            <person name="Tung C.H."/>
            <person name="Huang T.K."/>
            <person name="Schmutz J."/>
            <person name="Satoh N."/>
            <person name="Yu J.K."/>
            <person name="Putnam N.H."/>
            <person name="Green R.E."/>
            <person name="Rokhsar D.S."/>
        </authorList>
    </citation>
    <scope>NUCLEOTIDE SEQUENCE [LARGE SCALE GENOMIC DNA]</scope>
    <source>
        <strain evidence="7">S238N-H82</strain>
    </source>
</reference>
<dbReference type="Pfam" id="PF00386">
    <property type="entry name" value="C1q"/>
    <property type="match status" value="1"/>
</dbReference>
<comment type="subcellular location">
    <subcellularLocation>
        <location evidence="1">Secreted</location>
    </subcellularLocation>
</comment>
<sequence length="311" mass="32948">MFIVLAKSALLSTCRATGIRKYSGNKCEHGTVYFSHSTQQGKRKRRFARLNLEFRKFNSTLMKCGLIMIVRMNTAVVLSLLILPAIFADEPTTAGGGTCSRQLHNSQNITVVAAPGAKGEPGTEGPQGPKGGPGEKGVRGAPGKLGPVGPAGEKGDKGQQGSRGEKGVPGTSPPAPLVVAFSVARTTKLEKPSSNTVVTYDVILSNVGGAYNQETGKFVATVGGVYFFTFTGMTLYLPNAIYFVCLMKNGAKMVSLLEINDQQSNGQSSSNSAILQLQPGDEVWVELGSDRSLYSDSGKYLTFSGFLIHAI</sequence>
<dbReference type="AlphaFoldDB" id="A0A9J7M8T3"/>
<dbReference type="GO" id="GO:0005576">
    <property type="term" value="C:extracellular region"/>
    <property type="evidence" value="ECO:0007669"/>
    <property type="project" value="UniProtKB-SubCell"/>
</dbReference>
<keyword evidence="3 5" id="KW-0732">Signal</keyword>
<organism evidence="7 8">
    <name type="scientific">Branchiostoma floridae</name>
    <name type="common">Florida lancelet</name>
    <name type="synonym">Amphioxus</name>
    <dbReference type="NCBI Taxonomy" id="7739"/>
    <lineage>
        <taxon>Eukaryota</taxon>
        <taxon>Metazoa</taxon>
        <taxon>Chordata</taxon>
        <taxon>Cephalochordata</taxon>
        <taxon>Leptocardii</taxon>
        <taxon>Amphioxiformes</taxon>
        <taxon>Branchiostomatidae</taxon>
        <taxon>Branchiostoma</taxon>
    </lineage>
</organism>
<dbReference type="SUPFAM" id="SSF49842">
    <property type="entry name" value="TNF-like"/>
    <property type="match status" value="1"/>
</dbReference>
<evidence type="ECO:0000313" key="7">
    <source>
        <dbReference type="Proteomes" id="UP000001554"/>
    </source>
</evidence>
<dbReference type="InterPro" id="IPR001073">
    <property type="entry name" value="C1q_dom"/>
</dbReference>
<dbReference type="OrthoDB" id="6090657at2759"/>
<dbReference type="PROSITE" id="PS50871">
    <property type="entry name" value="C1Q"/>
    <property type="match status" value="1"/>
</dbReference>
<keyword evidence="7" id="KW-1185">Reference proteome</keyword>
<feature type="chain" id="PRO_5039951277" evidence="5">
    <location>
        <begin position="17"/>
        <end position="311"/>
    </location>
</feature>
<dbReference type="Proteomes" id="UP000001554">
    <property type="component" value="Chromosome 13"/>
</dbReference>
<dbReference type="GeneID" id="118429609"/>
<dbReference type="SMART" id="SM00110">
    <property type="entry name" value="C1Q"/>
    <property type="match status" value="1"/>
</dbReference>
<evidence type="ECO:0000313" key="8">
    <source>
        <dbReference type="RefSeq" id="XP_035696039.1"/>
    </source>
</evidence>
<dbReference type="OMA" id="MIVRMNT"/>
<name>A0A9J7M8T3_BRAFL</name>
<dbReference type="PRINTS" id="PR00007">
    <property type="entry name" value="COMPLEMNTC1Q"/>
</dbReference>
<dbReference type="KEGG" id="bfo:118429609"/>
<dbReference type="InterPro" id="IPR050392">
    <property type="entry name" value="Collagen/C1q_domain"/>
</dbReference>
<dbReference type="InterPro" id="IPR008160">
    <property type="entry name" value="Collagen"/>
</dbReference>
<feature type="region of interest" description="Disordered" evidence="4">
    <location>
        <begin position="113"/>
        <end position="173"/>
    </location>
</feature>
<gene>
    <name evidence="8" type="primary">LOC118429609</name>
</gene>
<dbReference type="Gene3D" id="2.60.120.40">
    <property type="match status" value="1"/>
</dbReference>
<feature type="domain" description="C1q" evidence="6">
    <location>
        <begin position="174"/>
        <end position="311"/>
    </location>
</feature>
<evidence type="ECO:0000256" key="1">
    <source>
        <dbReference type="ARBA" id="ARBA00004613"/>
    </source>
</evidence>
<dbReference type="PANTHER" id="PTHR15427:SF50">
    <property type="entry name" value="COMPLEMENT C1Q TUMOR NECROSIS FACTOR-RELATED PROTEIN 2-LIKE"/>
    <property type="match status" value="1"/>
</dbReference>
<feature type="compositionally biased region" description="Low complexity" evidence="4">
    <location>
        <begin position="118"/>
        <end position="127"/>
    </location>
</feature>
<evidence type="ECO:0000256" key="5">
    <source>
        <dbReference type="SAM" id="SignalP"/>
    </source>
</evidence>
<accession>A0A9J7M8T3</accession>
<feature type="signal peptide" evidence="5">
    <location>
        <begin position="1"/>
        <end position="16"/>
    </location>
</feature>
<evidence type="ECO:0000256" key="4">
    <source>
        <dbReference type="SAM" id="MobiDB-lite"/>
    </source>
</evidence>
<evidence type="ECO:0000256" key="3">
    <source>
        <dbReference type="ARBA" id="ARBA00022729"/>
    </source>
</evidence>
<dbReference type="PANTHER" id="PTHR15427">
    <property type="entry name" value="EMILIN ELASTIN MICROFIBRIL INTERFACE-LOCATED PROTEIN ELASTIN MICROFIBRIL INTERFACER"/>
    <property type="match status" value="1"/>
</dbReference>
<evidence type="ECO:0000256" key="2">
    <source>
        <dbReference type="ARBA" id="ARBA00022525"/>
    </source>
</evidence>
<dbReference type="Pfam" id="PF01391">
    <property type="entry name" value="Collagen"/>
    <property type="match status" value="1"/>
</dbReference>
<keyword evidence="2" id="KW-0964">Secreted</keyword>
<proteinExistence type="predicted"/>
<dbReference type="RefSeq" id="XP_035696039.1">
    <property type="nucleotide sequence ID" value="XM_035840146.1"/>
</dbReference>
<reference evidence="8" key="2">
    <citation type="submission" date="2025-08" db="UniProtKB">
        <authorList>
            <consortium name="RefSeq"/>
        </authorList>
    </citation>
    <scope>IDENTIFICATION</scope>
    <source>
        <strain evidence="8">S238N-H82</strain>
        <tissue evidence="8">Testes</tissue>
    </source>
</reference>
<dbReference type="InterPro" id="IPR008983">
    <property type="entry name" value="Tumour_necrosis_fac-like_dom"/>
</dbReference>